<dbReference type="OrthoDB" id="3930290at2759"/>
<dbReference type="KEGG" id="trg:TRUGW13939_03902"/>
<keyword evidence="1" id="KW-0812">Transmembrane</keyword>
<evidence type="ECO:0000256" key="1">
    <source>
        <dbReference type="SAM" id="Phobius"/>
    </source>
</evidence>
<dbReference type="EMBL" id="CP055899">
    <property type="protein sequence ID" value="QKX56795.1"/>
    <property type="molecule type" value="Genomic_DNA"/>
</dbReference>
<feature type="transmembrane region" description="Helical" evidence="1">
    <location>
        <begin position="148"/>
        <end position="167"/>
    </location>
</feature>
<reference evidence="3" key="1">
    <citation type="submission" date="2020-06" db="EMBL/GenBank/DDBJ databases">
        <title>A chromosome-scale genome assembly of Talaromyces rugulosus W13939.</title>
        <authorList>
            <person name="Wang B."/>
            <person name="Guo L."/>
            <person name="Ye K."/>
            <person name="Wang L."/>
        </authorList>
    </citation>
    <scope>NUCLEOTIDE SEQUENCE [LARGE SCALE GENOMIC DNA]</scope>
    <source>
        <strain evidence="3">W13939</strain>
    </source>
</reference>
<proteinExistence type="predicted"/>
<organism evidence="2 3">
    <name type="scientific">Talaromyces rugulosus</name>
    <name type="common">Penicillium rugulosum</name>
    <dbReference type="NCBI Taxonomy" id="121627"/>
    <lineage>
        <taxon>Eukaryota</taxon>
        <taxon>Fungi</taxon>
        <taxon>Dikarya</taxon>
        <taxon>Ascomycota</taxon>
        <taxon>Pezizomycotina</taxon>
        <taxon>Eurotiomycetes</taxon>
        <taxon>Eurotiomycetidae</taxon>
        <taxon>Eurotiales</taxon>
        <taxon>Trichocomaceae</taxon>
        <taxon>Talaromyces</taxon>
        <taxon>Talaromyces sect. Islandici</taxon>
    </lineage>
</organism>
<evidence type="ECO:0008006" key="4">
    <source>
        <dbReference type="Google" id="ProtNLM"/>
    </source>
</evidence>
<keyword evidence="1" id="KW-1133">Transmembrane helix</keyword>
<dbReference type="GeneID" id="55991404"/>
<dbReference type="Proteomes" id="UP000509510">
    <property type="component" value="Chromosome II"/>
</dbReference>
<sequence length="177" mass="20079">MPSYRPSASRRYRWPELQLNIWLITVLVGSGVCLGVFAWFMVVQTQLRLGIPWLFPFMVTVSALGVAFVATILILAAQRFLLPGIIIIGSFILFALWLTGLIETALQLYGGQANVNSNCQNYVTNMPWTGNTVEALAWLTQNTICNCWKAAFAFELVNTIFYFWMMVMSWQVHKDAK</sequence>
<feature type="transmembrane region" description="Helical" evidence="1">
    <location>
        <begin position="53"/>
        <end position="75"/>
    </location>
</feature>
<dbReference type="AlphaFoldDB" id="A0A7H8QTI9"/>
<accession>A0A7H8QTI9</accession>
<feature type="transmembrane region" description="Helical" evidence="1">
    <location>
        <begin position="80"/>
        <end position="102"/>
    </location>
</feature>
<protein>
    <recommendedName>
        <fullName evidence="4">MARVEL domain-containing protein</fullName>
    </recommendedName>
</protein>
<name>A0A7H8QTI9_TALRU</name>
<dbReference type="RefSeq" id="XP_035342973.1">
    <property type="nucleotide sequence ID" value="XM_035487080.1"/>
</dbReference>
<keyword evidence="1" id="KW-0472">Membrane</keyword>
<keyword evidence="3" id="KW-1185">Reference proteome</keyword>
<feature type="transmembrane region" description="Helical" evidence="1">
    <location>
        <begin position="21"/>
        <end position="41"/>
    </location>
</feature>
<evidence type="ECO:0000313" key="3">
    <source>
        <dbReference type="Proteomes" id="UP000509510"/>
    </source>
</evidence>
<evidence type="ECO:0000313" key="2">
    <source>
        <dbReference type="EMBL" id="QKX56795.1"/>
    </source>
</evidence>
<gene>
    <name evidence="2" type="ORF">TRUGW13939_03902</name>
</gene>